<accession>A0A0F9P0D8</accession>
<name>A0A0F9P0D8_9ZZZZ</name>
<dbReference type="AlphaFoldDB" id="A0A0F9P0D8"/>
<gene>
    <name evidence="2" type="ORF">LCGC14_1273660</name>
</gene>
<evidence type="ECO:0000256" key="1">
    <source>
        <dbReference type="SAM" id="MobiDB-lite"/>
    </source>
</evidence>
<protein>
    <submittedName>
        <fullName evidence="2">Uncharacterized protein</fullName>
    </submittedName>
</protein>
<sequence length="220" mass="24095">MTRHTADELSIVFSTTEAEAQADDYYSGGWVNGKDTGDSNRPFYRFIVAHDYDASGSSVQKIWNESSRSYTTVDLSALSDVSVLELDQPVIVSKTTMATTLMPNPWKHLIYKTHSEVNQYAPAMGAVVPNAVSQNNWVWVQTWGPMGIPWAFVEFAGADTGEINYKVSGDGSTSPEHSGAPAPADGSTWQRAGHSMASSIMESASGQDEQLVMMYLQLRR</sequence>
<comment type="caution">
    <text evidence="2">The sequence shown here is derived from an EMBL/GenBank/DDBJ whole genome shotgun (WGS) entry which is preliminary data.</text>
</comment>
<proteinExistence type="predicted"/>
<organism evidence="2">
    <name type="scientific">marine sediment metagenome</name>
    <dbReference type="NCBI Taxonomy" id="412755"/>
    <lineage>
        <taxon>unclassified sequences</taxon>
        <taxon>metagenomes</taxon>
        <taxon>ecological metagenomes</taxon>
    </lineage>
</organism>
<reference evidence="2" key="1">
    <citation type="journal article" date="2015" name="Nature">
        <title>Complex archaea that bridge the gap between prokaryotes and eukaryotes.</title>
        <authorList>
            <person name="Spang A."/>
            <person name="Saw J.H."/>
            <person name="Jorgensen S.L."/>
            <person name="Zaremba-Niedzwiedzka K."/>
            <person name="Martijn J."/>
            <person name="Lind A.E."/>
            <person name="van Eijk R."/>
            <person name="Schleper C."/>
            <person name="Guy L."/>
            <person name="Ettema T.J."/>
        </authorList>
    </citation>
    <scope>NUCLEOTIDE SEQUENCE</scope>
</reference>
<evidence type="ECO:0000313" key="2">
    <source>
        <dbReference type="EMBL" id="KKM86962.1"/>
    </source>
</evidence>
<feature type="region of interest" description="Disordered" evidence="1">
    <location>
        <begin position="167"/>
        <end position="191"/>
    </location>
</feature>
<dbReference type="EMBL" id="LAZR01007174">
    <property type="protein sequence ID" value="KKM86962.1"/>
    <property type="molecule type" value="Genomic_DNA"/>
</dbReference>